<keyword evidence="1" id="KW-1133">Transmembrane helix</keyword>
<feature type="transmembrane region" description="Helical" evidence="1">
    <location>
        <begin position="42"/>
        <end position="60"/>
    </location>
</feature>
<dbReference type="Gene3D" id="3.40.640.10">
    <property type="entry name" value="Type I PLP-dependent aspartate aminotransferase-like (Major domain)"/>
    <property type="match status" value="1"/>
</dbReference>
<evidence type="ECO:0000313" key="2">
    <source>
        <dbReference type="EMBL" id="GKV09737.1"/>
    </source>
</evidence>
<accession>A0AAV5JDW7</accession>
<evidence type="ECO:0000256" key="1">
    <source>
        <dbReference type="SAM" id="Phobius"/>
    </source>
</evidence>
<comment type="caution">
    <text evidence="2">The sequence shown here is derived from an EMBL/GenBank/DDBJ whole genome shotgun (WGS) entry which is preliminary data.</text>
</comment>
<gene>
    <name evidence="2" type="ORF">SLEP1_g21193</name>
</gene>
<proteinExistence type="predicted"/>
<reference evidence="2 3" key="1">
    <citation type="journal article" date="2021" name="Commun. Biol.">
        <title>The genome of Shorea leprosula (Dipterocarpaceae) highlights the ecological relevance of drought in aseasonal tropical rainforests.</title>
        <authorList>
            <person name="Ng K.K.S."/>
            <person name="Kobayashi M.J."/>
            <person name="Fawcett J.A."/>
            <person name="Hatakeyama M."/>
            <person name="Paape T."/>
            <person name="Ng C.H."/>
            <person name="Ang C.C."/>
            <person name="Tnah L.H."/>
            <person name="Lee C.T."/>
            <person name="Nishiyama T."/>
            <person name="Sese J."/>
            <person name="O'Brien M.J."/>
            <person name="Copetti D."/>
            <person name="Mohd Noor M.I."/>
            <person name="Ong R.C."/>
            <person name="Putra M."/>
            <person name="Sireger I.Z."/>
            <person name="Indrioko S."/>
            <person name="Kosugi Y."/>
            <person name="Izuno A."/>
            <person name="Isagi Y."/>
            <person name="Lee S.L."/>
            <person name="Shimizu K.K."/>
        </authorList>
    </citation>
    <scope>NUCLEOTIDE SEQUENCE [LARGE SCALE GENOMIC DNA]</scope>
    <source>
        <strain evidence="2">214</strain>
    </source>
</reference>
<keyword evidence="1" id="KW-0472">Membrane</keyword>
<dbReference type="AlphaFoldDB" id="A0AAV5JDW7"/>
<keyword evidence="1" id="KW-0812">Transmembrane</keyword>
<name>A0AAV5JDW7_9ROSI</name>
<dbReference type="InterPro" id="IPR015421">
    <property type="entry name" value="PyrdxlP-dep_Trfase_major"/>
</dbReference>
<keyword evidence="3" id="KW-1185">Reference proteome</keyword>
<dbReference type="Proteomes" id="UP001054252">
    <property type="component" value="Unassembled WGS sequence"/>
</dbReference>
<protein>
    <submittedName>
        <fullName evidence="2">Uncharacterized protein</fullName>
    </submittedName>
</protein>
<sequence>MKSNEDEYLVFDRMRQWDRSSVEVSILELTYYKWVHPSTGDSANMAIVLTLGSIASLLAVGGKPLKYEKVAIFSDALNHASIIDGIHLADRQRSAELFVYRHCDIPPQCTFIKLQIEEKRCCRR</sequence>
<dbReference type="EMBL" id="BPVZ01000031">
    <property type="protein sequence ID" value="GKV09737.1"/>
    <property type="molecule type" value="Genomic_DNA"/>
</dbReference>
<evidence type="ECO:0000313" key="3">
    <source>
        <dbReference type="Proteomes" id="UP001054252"/>
    </source>
</evidence>
<organism evidence="2 3">
    <name type="scientific">Rubroshorea leprosula</name>
    <dbReference type="NCBI Taxonomy" id="152421"/>
    <lineage>
        <taxon>Eukaryota</taxon>
        <taxon>Viridiplantae</taxon>
        <taxon>Streptophyta</taxon>
        <taxon>Embryophyta</taxon>
        <taxon>Tracheophyta</taxon>
        <taxon>Spermatophyta</taxon>
        <taxon>Magnoliopsida</taxon>
        <taxon>eudicotyledons</taxon>
        <taxon>Gunneridae</taxon>
        <taxon>Pentapetalae</taxon>
        <taxon>rosids</taxon>
        <taxon>malvids</taxon>
        <taxon>Malvales</taxon>
        <taxon>Dipterocarpaceae</taxon>
        <taxon>Rubroshorea</taxon>
    </lineage>
</organism>